<evidence type="ECO:0000313" key="1">
    <source>
        <dbReference type="EMBL" id="PYD68849.1"/>
    </source>
</evidence>
<reference evidence="1 2" key="1">
    <citation type="submission" date="2017-07" db="EMBL/GenBank/DDBJ databases">
        <title>A draft genome sequence of Komagataeibacter swingsii LMG 22125.</title>
        <authorList>
            <person name="Skraban J."/>
            <person name="Cleenwerck I."/>
            <person name="Vandamme P."/>
            <person name="Trcek J."/>
        </authorList>
    </citation>
    <scope>NUCLEOTIDE SEQUENCE [LARGE SCALE GENOMIC DNA]</scope>
    <source>
        <strain evidence="1 2">LMG 22125</strain>
    </source>
</reference>
<organism evidence="1 2">
    <name type="scientific">Komagataeibacter swingsii</name>
    <dbReference type="NCBI Taxonomy" id="215220"/>
    <lineage>
        <taxon>Bacteria</taxon>
        <taxon>Pseudomonadati</taxon>
        <taxon>Pseudomonadota</taxon>
        <taxon>Alphaproteobacteria</taxon>
        <taxon>Acetobacterales</taxon>
        <taxon>Acetobacteraceae</taxon>
        <taxon>Komagataeibacter</taxon>
    </lineage>
</organism>
<accession>A0A2V4S187</accession>
<protein>
    <submittedName>
        <fullName evidence="1">Uncharacterized protein</fullName>
    </submittedName>
</protein>
<dbReference type="AlphaFoldDB" id="A0A2V4S187"/>
<sequence length="62" mass="6865">MRVSDMMHPEPSGASFDHDCDDISAALPRSRLHVVTKFTVANLRRQRLFHASSKLSAAATAR</sequence>
<comment type="caution">
    <text evidence="1">The sequence shown here is derived from an EMBL/GenBank/DDBJ whole genome shotgun (WGS) entry which is preliminary data.</text>
</comment>
<proteinExistence type="predicted"/>
<keyword evidence="2" id="KW-1185">Reference proteome</keyword>
<name>A0A2V4S187_9PROT</name>
<dbReference type="EMBL" id="NKUB01000020">
    <property type="protein sequence ID" value="PYD68849.1"/>
    <property type="molecule type" value="Genomic_DNA"/>
</dbReference>
<dbReference type="Proteomes" id="UP000247371">
    <property type="component" value="Unassembled WGS sequence"/>
</dbReference>
<evidence type="ECO:0000313" key="2">
    <source>
        <dbReference type="Proteomes" id="UP000247371"/>
    </source>
</evidence>
<gene>
    <name evidence="1" type="ORF">CFR76_13065</name>
</gene>